<dbReference type="Proteomes" id="UP001153954">
    <property type="component" value="Unassembled WGS sequence"/>
</dbReference>
<sequence>MENYTKYKLVGGRIKLKQGIVPHKCKCQQEKEDKPKRSAVQRRNRVEYFEKLLNKDETLTLEKPEEIFVVSCEDEIVIEDPLSFAKKKKSVFRNIKKKVRVYAVSFGSMNDTSSNASSHEMFNLDQESKNPNEDPDSEPECETLFLETICKMLLFYPCLENHNCC</sequence>
<dbReference type="AlphaFoldDB" id="A0AAU9TTZ1"/>
<name>A0AAU9TTZ1_EUPED</name>
<comment type="caution">
    <text evidence="2">The sequence shown here is derived from an EMBL/GenBank/DDBJ whole genome shotgun (WGS) entry which is preliminary data.</text>
</comment>
<gene>
    <name evidence="2" type="ORF">EEDITHA_LOCUS5052</name>
</gene>
<keyword evidence="3" id="KW-1185">Reference proteome</keyword>
<protein>
    <submittedName>
        <fullName evidence="2">Uncharacterized protein</fullName>
    </submittedName>
</protein>
<reference evidence="2" key="1">
    <citation type="submission" date="2022-03" db="EMBL/GenBank/DDBJ databases">
        <authorList>
            <person name="Tunstrom K."/>
        </authorList>
    </citation>
    <scope>NUCLEOTIDE SEQUENCE</scope>
</reference>
<feature type="region of interest" description="Disordered" evidence="1">
    <location>
        <begin position="113"/>
        <end position="139"/>
    </location>
</feature>
<accession>A0AAU9TTZ1</accession>
<dbReference type="EMBL" id="CAKOGL010000007">
    <property type="protein sequence ID" value="CAH2088944.1"/>
    <property type="molecule type" value="Genomic_DNA"/>
</dbReference>
<evidence type="ECO:0000313" key="2">
    <source>
        <dbReference type="EMBL" id="CAH2088944.1"/>
    </source>
</evidence>
<evidence type="ECO:0000256" key="1">
    <source>
        <dbReference type="SAM" id="MobiDB-lite"/>
    </source>
</evidence>
<proteinExistence type="predicted"/>
<organism evidence="2 3">
    <name type="scientific">Euphydryas editha</name>
    <name type="common">Edith's checkerspot</name>
    <dbReference type="NCBI Taxonomy" id="104508"/>
    <lineage>
        <taxon>Eukaryota</taxon>
        <taxon>Metazoa</taxon>
        <taxon>Ecdysozoa</taxon>
        <taxon>Arthropoda</taxon>
        <taxon>Hexapoda</taxon>
        <taxon>Insecta</taxon>
        <taxon>Pterygota</taxon>
        <taxon>Neoptera</taxon>
        <taxon>Endopterygota</taxon>
        <taxon>Lepidoptera</taxon>
        <taxon>Glossata</taxon>
        <taxon>Ditrysia</taxon>
        <taxon>Papilionoidea</taxon>
        <taxon>Nymphalidae</taxon>
        <taxon>Nymphalinae</taxon>
        <taxon>Euphydryas</taxon>
    </lineage>
</organism>
<evidence type="ECO:0000313" key="3">
    <source>
        <dbReference type="Proteomes" id="UP001153954"/>
    </source>
</evidence>